<protein>
    <recommendedName>
        <fullName evidence="3">DUF488 domain-containing protein</fullName>
    </recommendedName>
</protein>
<accession>A0A444JCK7</accession>
<reference evidence="1 2" key="1">
    <citation type="submission" date="2017-01" db="EMBL/GenBank/DDBJ databases">
        <title>The cable genome- insights into the physiology and evolution of filamentous bacteria capable of sulfide oxidation via long distance electron transfer.</title>
        <authorList>
            <person name="Schreiber L."/>
            <person name="Bjerg J.T."/>
            <person name="Boggild A."/>
            <person name="Van De Vossenberg J."/>
            <person name="Meysman F."/>
            <person name="Nielsen L.P."/>
            <person name="Schramm A."/>
            <person name="Kjeldsen K.U."/>
        </authorList>
    </citation>
    <scope>NUCLEOTIDE SEQUENCE [LARGE SCALE GENOMIC DNA]</scope>
    <source>
        <strain evidence="1">A5</strain>
    </source>
</reference>
<dbReference type="InterPro" id="IPR007438">
    <property type="entry name" value="DUF488"/>
</dbReference>
<gene>
    <name evidence="1" type="ORF">VU01_12634</name>
</gene>
<evidence type="ECO:0000313" key="1">
    <source>
        <dbReference type="EMBL" id="RWX50791.1"/>
    </source>
</evidence>
<feature type="non-terminal residue" evidence="1">
    <location>
        <position position="1"/>
    </location>
</feature>
<dbReference type="Proteomes" id="UP000288892">
    <property type="component" value="Unassembled WGS sequence"/>
</dbReference>
<name>A0A444JCK7_9BACT</name>
<organism evidence="1 2">
    <name type="scientific">Candidatus Electrothrix marina</name>
    <dbReference type="NCBI Taxonomy" id="1859130"/>
    <lineage>
        <taxon>Bacteria</taxon>
        <taxon>Pseudomonadati</taxon>
        <taxon>Thermodesulfobacteriota</taxon>
        <taxon>Desulfobulbia</taxon>
        <taxon>Desulfobulbales</taxon>
        <taxon>Desulfobulbaceae</taxon>
        <taxon>Candidatus Electrothrix</taxon>
    </lineage>
</organism>
<dbReference type="AlphaFoldDB" id="A0A444JCK7"/>
<dbReference type="EMBL" id="MTKS01000263">
    <property type="protein sequence ID" value="RWX50791.1"/>
    <property type="molecule type" value="Genomic_DNA"/>
</dbReference>
<dbReference type="Pfam" id="PF04343">
    <property type="entry name" value="DUF488"/>
    <property type="match status" value="1"/>
</dbReference>
<keyword evidence="2" id="KW-1185">Reference proteome</keyword>
<evidence type="ECO:0008006" key="3">
    <source>
        <dbReference type="Google" id="ProtNLM"/>
    </source>
</evidence>
<sequence>YNLVAKNQKFRAGLGRIKRGMEKFNIVLMCAEKDPITCHRTILICRNLASRGINIRHILSNGSIESHKDSELRLLKLYKLNHPDMFRSEQQRLDDAYMRQGKKIAYELSEPTVEYNSTK</sequence>
<comment type="caution">
    <text evidence="1">The sequence shown here is derived from an EMBL/GenBank/DDBJ whole genome shotgun (WGS) entry which is preliminary data.</text>
</comment>
<evidence type="ECO:0000313" key="2">
    <source>
        <dbReference type="Proteomes" id="UP000288892"/>
    </source>
</evidence>
<proteinExistence type="predicted"/>